<dbReference type="PROSITE" id="PS51257">
    <property type="entry name" value="PROKAR_LIPOPROTEIN"/>
    <property type="match status" value="1"/>
</dbReference>
<gene>
    <name evidence="1" type="ORF">ACFQ1M_03625</name>
</gene>
<dbReference type="EMBL" id="JBHTJH010000004">
    <property type="protein sequence ID" value="MFD0861284.1"/>
    <property type="molecule type" value="Genomic_DNA"/>
</dbReference>
<reference evidence="2" key="1">
    <citation type="journal article" date="2019" name="Int. J. Syst. Evol. Microbiol.">
        <title>The Global Catalogue of Microorganisms (GCM) 10K type strain sequencing project: providing services to taxonomists for standard genome sequencing and annotation.</title>
        <authorList>
            <consortium name="The Broad Institute Genomics Platform"/>
            <consortium name="The Broad Institute Genome Sequencing Center for Infectious Disease"/>
            <person name="Wu L."/>
            <person name="Ma J."/>
        </authorList>
    </citation>
    <scope>NUCLEOTIDE SEQUENCE [LARGE SCALE GENOMIC DNA]</scope>
    <source>
        <strain evidence="2">CCUG 62952</strain>
    </source>
</reference>
<dbReference type="InterPro" id="IPR024291">
    <property type="entry name" value="DUF3829"/>
</dbReference>
<sequence>MEVKISSRSFKMGLILGCILMSLQSCKTDAKNTEAAADNSEKEVDADQALINKYNAYVAVWNKVTPEIERTHSFYVNMFDLETGLPKKKQEVYYIPVYDRTNVILDLKNMLAQKPEMPMLDKIGGSLVESYEELNGPLKELTDYYKLKAYLDDDFAKAKQLHPLVLKNLNSFIELSNGMIPHIREMDEAFRQKELNDLKEKGLHIRYAHALLLDSMKKHLETLSGIGYENYGEVDLKRYDEALKQVVENYGVFKKRASKNEDLRKEFKGAHLLSMFQRAVDNYIKTARDFRDTATDENKYNALMQSVRRQGGNTIIGQGSHESIYKAYDKVITESNYMN</sequence>
<name>A0ABW3CU29_9FLAO</name>
<proteinExistence type="predicted"/>
<evidence type="ECO:0000313" key="2">
    <source>
        <dbReference type="Proteomes" id="UP001596978"/>
    </source>
</evidence>
<comment type="caution">
    <text evidence="1">The sequence shown here is derived from an EMBL/GenBank/DDBJ whole genome shotgun (WGS) entry which is preliminary data.</text>
</comment>
<protein>
    <submittedName>
        <fullName evidence="1">DUF3829 domain-containing protein</fullName>
    </submittedName>
</protein>
<keyword evidence="2" id="KW-1185">Reference proteome</keyword>
<organism evidence="1 2">
    <name type="scientific">Sungkyunkwania multivorans</name>
    <dbReference type="NCBI Taxonomy" id="1173618"/>
    <lineage>
        <taxon>Bacteria</taxon>
        <taxon>Pseudomonadati</taxon>
        <taxon>Bacteroidota</taxon>
        <taxon>Flavobacteriia</taxon>
        <taxon>Flavobacteriales</taxon>
        <taxon>Flavobacteriaceae</taxon>
        <taxon>Sungkyunkwania</taxon>
    </lineage>
</organism>
<dbReference type="RefSeq" id="WP_386404007.1">
    <property type="nucleotide sequence ID" value="NZ_JBHTJH010000004.1"/>
</dbReference>
<dbReference type="Pfam" id="PF12889">
    <property type="entry name" value="DUF3829"/>
    <property type="match status" value="1"/>
</dbReference>
<evidence type="ECO:0000313" key="1">
    <source>
        <dbReference type="EMBL" id="MFD0861284.1"/>
    </source>
</evidence>
<accession>A0ABW3CU29</accession>
<dbReference type="Proteomes" id="UP001596978">
    <property type="component" value="Unassembled WGS sequence"/>
</dbReference>